<feature type="region of interest" description="Disordered" evidence="1">
    <location>
        <begin position="26"/>
        <end position="76"/>
    </location>
</feature>
<feature type="region of interest" description="Disordered" evidence="1">
    <location>
        <begin position="88"/>
        <end position="158"/>
    </location>
</feature>
<protein>
    <submittedName>
        <fullName evidence="2">Uncharacterized protein</fullName>
    </submittedName>
</protein>
<dbReference type="Proteomes" id="UP000007148">
    <property type="component" value="Unassembled WGS sequence"/>
</dbReference>
<comment type="caution">
    <text evidence="2">The sequence shown here is derived from an EMBL/GenBank/DDBJ whole genome shotgun (WGS) entry which is preliminary data.</text>
</comment>
<name>G4TXF4_SERID</name>
<dbReference type="HOGENOM" id="CLU_1670072_0_0_1"/>
<feature type="compositionally biased region" description="Basic and acidic residues" evidence="1">
    <location>
        <begin position="115"/>
        <end position="140"/>
    </location>
</feature>
<evidence type="ECO:0000313" key="3">
    <source>
        <dbReference type="Proteomes" id="UP000007148"/>
    </source>
</evidence>
<evidence type="ECO:0000256" key="1">
    <source>
        <dbReference type="SAM" id="MobiDB-lite"/>
    </source>
</evidence>
<organism evidence="2 3">
    <name type="scientific">Serendipita indica (strain DSM 11827)</name>
    <name type="common">Root endophyte fungus</name>
    <name type="synonym">Piriformospora indica</name>
    <dbReference type="NCBI Taxonomy" id="1109443"/>
    <lineage>
        <taxon>Eukaryota</taxon>
        <taxon>Fungi</taxon>
        <taxon>Dikarya</taxon>
        <taxon>Basidiomycota</taxon>
        <taxon>Agaricomycotina</taxon>
        <taxon>Agaricomycetes</taxon>
        <taxon>Sebacinales</taxon>
        <taxon>Serendipitaceae</taxon>
        <taxon>Serendipita</taxon>
    </lineage>
</organism>
<proteinExistence type="predicted"/>
<dbReference type="EMBL" id="CAFZ01000575">
    <property type="protein sequence ID" value="CCA75997.1"/>
    <property type="molecule type" value="Genomic_DNA"/>
</dbReference>
<feature type="compositionally biased region" description="Low complexity" evidence="1">
    <location>
        <begin position="41"/>
        <end position="63"/>
    </location>
</feature>
<reference evidence="2 3" key="1">
    <citation type="journal article" date="2011" name="PLoS Pathog.">
        <title>Endophytic Life Strategies Decoded by Genome and Transcriptome Analyses of the Mutualistic Root Symbiont Piriformospora indica.</title>
        <authorList>
            <person name="Zuccaro A."/>
            <person name="Lahrmann U."/>
            <person name="Guldener U."/>
            <person name="Langen G."/>
            <person name="Pfiffi S."/>
            <person name="Biedenkopf D."/>
            <person name="Wong P."/>
            <person name="Samans B."/>
            <person name="Grimm C."/>
            <person name="Basiewicz M."/>
            <person name="Murat C."/>
            <person name="Martin F."/>
            <person name="Kogel K.H."/>
        </authorList>
    </citation>
    <scope>NUCLEOTIDE SEQUENCE [LARGE SCALE GENOMIC DNA]</scope>
    <source>
        <strain evidence="2 3">DSM 11827</strain>
    </source>
</reference>
<sequence>MIKVETATETRRRLEEVIRIFDTLVHHASGSHQPHQTEEPTSAGTGRSSTTTTTGRSGLASTSQGPSGSGNPTGLKAACAFIMGDGEFFRDPSLRRSPSGASSDEENAGASTSAKKKDGSLHSKREKEKDLEKSGAKEDGWEVVDVIPLTKLIHSRSR</sequence>
<gene>
    <name evidence="2" type="ORF">PIIN_09997</name>
</gene>
<evidence type="ECO:0000313" key="2">
    <source>
        <dbReference type="EMBL" id="CCA75997.1"/>
    </source>
</evidence>
<keyword evidence="3" id="KW-1185">Reference proteome</keyword>
<accession>G4TXF4</accession>
<dbReference type="AlphaFoldDB" id="G4TXF4"/>
<dbReference type="InParanoid" id="G4TXF4"/>